<sequence>MVKVICTPSTKLHTERSDVIINRKIKFDLSE</sequence>
<dbReference type="EMBL" id="CAACVG010007004">
    <property type="protein sequence ID" value="VEN43056.1"/>
    <property type="molecule type" value="Genomic_DNA"/>
</dbReference>
<gene>
    <name evidence="1" type="ORF">CALMAC_LOCUS6335</name>
</gene>
<evidence type="ECO:0000313" key="1">
    <source>
        <dbReference type="EMBL" id="VEN43056.1"/>
    </source>
</evidence>
<organism evidence="1 2">
    <name type="scientific">Callosobruchus maculatus</name>
    <name type="common">Southern cowpea weevil</name>
    <name type="synonym">Pulse bruchid</name>
    <dbReference type="NCBI Taxonomy" id="64391"/>
    <lineage>
        <taxon>Eukaryota</taxon>
        <taxon>Metazoa</taxon>
        <taxon>Ecdysozoa</taxon>
        <taxon>Arthropoda</taxon>
        <taxon>Hexapoda</taxon>
        <taxon>Insecta</taxon>
        <taxon>Pterygota</taxon>
        <taxon>Neoptera</taxon>
        <taxon>Endopterygota</taxon>
        <taxon>Coleoptera</taxon>
        <taxon>Polyphaga</taxon>
        <taxon>Cucujiformia</taxon>
        <taxon>Chrysomeloidea</taxon>
        <taxon>Chrysomelidae</taxon>
        <taxon>Bruchinae</taxon>
        <taxon>Bruchini</taxon>
        <taxon>Callosobruchus</taxon>
    </lineage>
</organism>
<keyword evidence="2" id="KW-1185">Reference proteome</keyword>
<reference evidence="1 2" key="1">
    <citation type="submission" date="2019-01" db="EMBL/GenBank/DDBJ databases">
        <authorList>
            <person name="Sayadi A."/>
        </authorList>
    </citation>
    <scope>NUCLEOTIDE SEQUENCE [LARGE SCALE GENOMIC DNA]</scope>
</reference>
<dbReference type="AlphaFoldDB" id="A0A653C5I1"/>
<evidence type="ECO:0000313" key="2">
    <source>
        <dbReference type="Proteomes" id="UP000410492"/>
    </source>
</evidence>
<proteinExistence type="predicted"/>
<dbReference type="Proteomes" id="UP000410492">
    <property type="component" value="Unassembled WGS sequence"/>
</dbReference>
<protein>
    <submittedName>
        <fullName evidence="1">Uncharacterized protein</fullName>
    </submittedName>
</protein>
<accession>A0A653C5I1</accession>
<name>A0A653C5I1_CALMS</name>